<evidence type="ECO:0000313" key="4">
    <source>
        <dbReference type="EMBL" id="ASN71366.1"/>
    </source>
</evidence>
<reference evidence="2" key="1">
    <citation type="submission" date="2017-06" db="EMBL/GenBank/DDBJ databases">
        <title>Novel phages from South African skin metaviromes.</title>
        <authorList>
            <person name="van Zyl L.J."/>
            <person name="Abrahams Y."/>
            <person name="Stander E.A."/>
            <person name="Kirby B.M."/>
            <person name="Clavaud C."/>
            <person name="Farcet C."/>
            <person name="Breton L."/>
            <person name="Trindade M.I."/>
        </authorList>
    </citation>
    <scope>NUCLEOTIDE SEQUENCE</scope>
</reference>
<dbReference type="InterPro" id="IPR014462">
    <property type="entry name" value="Phage_Mu_Gp45"/>
</dbReference>
<dbReference type="EMBL" id="MF417919">
    <property type="protein sequence ID" value="ASN71141.1"/>
    <property type="molecule type" value="Genomic_DNA"/>
</dbReference>
<dbReference type="EMBL" id="MF417924">
    <property type="protein sequence ID" value="ASN71366.1"/>
    <property type="molecule type" value="Genomic_DNA"/>
</dbReference>
<dbReference type="EMBL" id="MF417977">
    <property type="protein sequence ID" value="ASN72838.1"/>
    <property type="molecule type" value="Genomic_DNA"/>
</dbReference>
<protein>
    <submittedName>
        <fullName evidence="3">Putative baseplate assembly protein</fullName>
    </submittedName>
</protein>
<name>A0A2H4JFE0_9CAUD</name>
<dbReference type="Pfam" id="PF06890">
    <property type="entry name" value="Phage_Mu_Gp45"/>
    <property type="match status" value="1"/>
</dbReference>
<evidence type="ECO:0000313" key="2">
    <source>
        <dbReference type="EMBL" id="ASN71141.1"/>
    </source>
</evidence>
<dbReference type="InterPro" id="IPR053861">
    <property type="entry name" value="Phage_Mu_Gp45_N"/>
</dbReference>
<dbReference type="PIRSF" id="PIRSF012337">
    <property type="entry name" value="gp45"/>
    <property type="match status" value="1"/>
</dbReference>
<evidence type="ECO:0000313" key="3">
    <source>
        <dbReference type="EMBL" id="ASN71319.1"/>
    </source>
</evidence>
<gene>
    <name evidence="5" type="ORF">3F2_9</name>
    <name evidence="2" type="ORF">3S10_6</name>
    <name evidence="3" type="ORF">7S12_6</name>
    <name evidence="4" type="ORF">9F3_6</name>
</gene>
<dbReference type="EMBL" id="MF417923">
    <property type="protein sequence ID" value="ASN71319.1"/>
    <property type="molecule type" value="Genomic_DNA"/>
</dbReference>
<evidence type="ECO:0000259" key="1">
    <source>
        <dbReference type="Pfam" id="PF06890"/>
    </source>
</evidence>
<proteinExistence type="predicted"/>
<evidence type="ECO:0000313" key="5">
    <source>
        <dbReference type="EMBL" id="ASN72838.1"/>
    </source>
</evidence>
<feature type="domain" description="Bacteriophage Mu Gp45 N-terminal" evidence="1">
    <location>
        <begin position="30"/>
        <end position="89"/>
    </location>
</feature>
<sequence>MGSIPGLVREQVERAMRGVRQAFRAIGTRNTHGPSIGVQMQGLAGETVVGELAQHYGYTSAPLAGAEFIALPIGGNSKHVVVIATEDARYRLKIKDGEVALYTDEGDHVHLKRGRVIEVETETLLVKASKKVRFETPLIEASGEYQGEGNIQSQADVIDRVRSMQADREIYNGHQHGNSPTPTQQQ</sequence>
<accession>A0A2H4JFE0</accession>
<organism evidence="2">
    <name type="scientific">uncultured Caudovirales phage</name>
    <dbReference type="NCBI Taxonomy" id="2100421"/>
    <lineage>
        <taxon>Viruses</taxon>
        <taxon>Duplodnaviria</taxon>
        <taxon>Heunggongvirae</taxon>
        <taxon>Uroviricota</taxon>
        <taxon>Caudoviricetes</taxon>
        <taxon>Peduoviridae</taxon>
        <taxon>Maltschvirus</taxon>
        <taxon>Maltschvirus maltsch</taxon>
    </lineage>
</organism>